<dbReference type="InterPro" id="IPR011050">
    <property type="entry name" value="Pectin_lyase_fold/virulence"/>
</dbReference>
<dbReference type="RefSeq" id="WP_163740948.1">
    <property type="nucleotide sequence ID" value="NZ_JAAGOA010000014.1"/>
</dbReference>
<comment type="caution">
    <text evidence="1">The sequence shown here is derived from an EMBL/GenBank/DDBJ whole genome shotgun (WGS) entry which is preliminary data.</text>
</comment>
<dbReference type="Gene3D" id="2.160.20.10">
    <property type="entry name" value="Single-stranded right-handed beta-helix, Pectin lyase-like"/>
    <property type="match status" value="1"/>
</dbReference>
<keyword evidence="2" id="KW-1185">Reference proteome</keyword>
<evidence type="ECO:0000313" key="1">
    <source>
        <dbReference type="EMBL" id="NEE02438.1"/>
    </source>
</evidence>
<accession>A0A6L9SCY8</accession>
<dbReference type="AlphaFoldDB" id="A0A6L9SCY8"/>
<sequence length="335" mass="35492">MAAWPPAGWGPRAAPNASWKSLWAREDASGVLVYRADMKGNRIPDFSYAGYRNGAGLPDVPVAMSIGPVAGDNTNHIQSAINTVSNLDQDANGHRGALLLAPGTYDVRGGLTINASGVVLRGAGDGSDPASNTVIRATGADLAGPAVIDVGVHDPTPWAGRDGNAVDIVSDFVPVGARTFRVSNASGLAVGDNIIIEHPCTQQWLNAVDGGGTGSGPAWAVGELPIRYNRFIMAVDGDLVTIDAPVFNHLNRQHAQSYLYKWNRAGLIAESGVESLRVDIVFSGNGEDETHPRHAIRLGNPAGRMGERLHGFAFLGLWRRDEWRCAVHDRKLSGA</sequence>
<proteinExistence type="predicted"/>
<gene>
    <name evidence="1" type="ORF">G1H10_19900</name>
</gene>
<dbReference type="InterPro" id="IPR012334">
    <property type="entry name" value="Pectin_lyas_fold"/>
</dbReference>
<evidence type="ECO:0000313" key="2">
    <source>
        <dbReference type="Proteomes" id="UP000475214"/>
    </source>
</evidence>
<dbReference type="Proteomes" id="UP000475214">
    <property type="component" value="Unassembled WGS sequence"/>
</dbReference>
<evidence type="ECO:0008006" key="3">
    <source>
        <dbReference type="Google" id="ProtNLM"/>
    </source>
</evidence>
<reference evidence="1 2" key="1">
    <citation type="submission" date="2020-02" db="EMBL/GenBank/DDBJ databases">
        <authorList>
            <person name="Li X.-J."/>
            <person name="Han X.-M."/>
        </authorList>
    </citation>
    <scope>NUCLEOTIDE SEQUENCE [LARGE SCALE GENOMIC DNA]</scope>
    <source>
        <strain evidence="1 2">CCTCC AB 2017055</strain>
    </source>
</reference>
<dbReference type="EMBL" id="JAAGOA010000014">
    <property type="protein sequence ID" value="NEE02438.1"/>
    <property type="molecule type" value="Genomic_DNA"/>
</dbReference>
<dbReference type="SUPFAM" id="SSF51126">
    <property type="entry name" value="Pectin lyase-like"/>
    <property type="match status" value="1"/>
</dbReference>
<organism evidence="1 2">
    <name type="scientific">Phytoactinopolyspora halotolerans</name>
    <dbReference type="NCBI Taxonomy" id="1981512"/>
    <lineage>
        <taxon>Bacteria</taxon>
        <taxon>Bacillati</taxon>
        <taxon>Actinomycetota</taxon>
        <taxon>Actinomycetes</taxon>
        <taxon>Jiangellales</taxon>
        <taxon>Jiangellaceae</taxon>
        <taxon>Phytoactinopolyspora</taxon>
    </lineage>
</organism>
<protein>
    <recommendedName>
        <fullName evidence="3">Pectate lyase superfamily protein domain-containing protein</fullName>
    </recommendedName>
</protein>
<name>A0A6L9SCY8_9ACTN</name>